<sequence length="83" mass="10071">MKDTEKKYIFDNPRNIKIILIILYVLCAVIFFADMFVHKHAYFFFEEKTGFYAVYGFISYVGLVLFAKYVIRPLIMRKENYYE</sequence>
<accession>A0A3R5XWK4</accession>
<dbReference type="EMBL" id="CP035108">
    <property type="protein sequence ID" value="QAR32932.1"/>
    <property type="molecule type" value="Genomic_DNA"/>
</dbReference>
<dbReference type="KEGG" id="gtl:EP073_05780"/>
<evidence type="ECO:0000256" key="1">
    <source>
        <dbReference type="SAM" id="Phobius"/>
    </source>
</evidence>
<name>A0A3R5XWK4_9BACT</name>
<evidence type="ECO:0000313" key="2">
    <source>
        <dbReference type="EMBL" id="QAR32932.1"/>
    </source>
</evidence>
<proteinExistence type="predicted"/>
<dbReference type="Proteomes" id="UP000287502">
    <property type="component" value="Chromosome"/>
</dbReference>
<gene>
    <name evidence="2" type="ORF">EP073_05780</name>
</gene>
<keyword evidence="1" id="KW-1133">Transmembrane helix</keyword>
<dbReference type="AlphaFoldDB" id="A0A3R5XWK4"/>
<keyword evidence="1" id="KW-0472">Membrane</keyword>
<keyword evidence="1" id="KW-0812">Transmembrane</keyword>
<protein>
    <submittedName>
        <fullName evidence="2">Uncharacterized protein</fullName>
    </submittedName>
</protein>
<feature type="transmembrane region" description="Helical" evidence="1">
    <location>
        <begin position="16"/>
        <end position="37"/>
    </location>
</feature>
<feature type="transmembrane region" description="Helical" evidence="1">
    <location>
        <begin position="49"/>
        <end position="71"/>
    </location>
</feature>
<reference evidence="2 3" key="1">
    <citation type="submission" date="2019-01" db="EMBL/GenBank/DDBJ databases">
        <title>Geovibrio thiophilus DSM 11263, complete genome.</title>
        <authorList>
            <person name="Spring S."/>
            <person name="Bunk B."/>
            <person name="Sproer C."/>
        </authorList>
    </citation>
    <scope>NUCLEOTIDE SEQUENCE [LARGE SCALE GENOMIC DNA]</scope>
    <source>
        <strain evidence="2 3">DSM 11263</strain>
    </source>
</reference>
<evidence type="ECO:0000313" key="3">
    <source>
        <dbReference type="Proteomes" id="UP000287502"/>
    </source>
</evidence>
<dbReference type="OrthoDB" id="282116at2"/>
<dbReference type="RefSeq" id="WP_128466218.1">
    <property type="nucleotide sequence ID" value="NZ_CP035108.1"/>
</dbReference>
<keyword evidence="3" id="KW-1185">Reference proteome</keyword>
<organism evidence="2 3">
    <name type="scientific">Geovibrio thiophilus</name>
    <dbReference type="NCBI Taxonomy" id="139438"/>
    <lineage>
        <taxon>Bacteria</taxon>
        <taxon>Pseudomonadati</taxon>
        <taxon>Deferribacterota</taxon>
        <taxon>Deferribacteres</taxon>
        <taxon>Deferribacterales</taxon>
        <taxon>Geovibrionaceae</taxon>
        <taxon>Geovibrio</taxon>
    </lineage>
</organism>